<dbReference type="Proteomes" id="UP000095281">
    <property type="component" value="Unplaced"/>
</dbReference>
<evidence type="ECO:0000313" key="1">
    <source>
        <dbReference type="Proteomes" id="UP000095281"/>
    </source>
</evidence>
<keyword evidence="1" id="KW-1185">Reference proteome</keyword>
<dbReference type="WBParaSite" id="MhA1_Contig628.frz3.gene2">
    <property type="protein sequence ID" value="MhA1_Contig628.frz3.gene2"/>
    <property type="gene ID" value="MhA1_Contig628.frz3.gene2"/>
</dbReference>
<accession>A0A1I8BU28</accession>
<evidence type="ECO:0000313" key="2">
    <source>
        <dbReference type="WBParaSite" id="MhA1_Contig628.frz3.gene2"/>
    </source>
</evidence>
<reference evidence="2" key="1">
    <citation type="submission" date="2016-11" db="UniProtKB">
        <authorList>
            <consortium name="WormBaseParasite"/>
        </authorList>
    </citation>
    <scope>IDENTIFICATION</scope>
</reference>
<organism evidence="1 2">
    <name type="scientific">Meloidogyne hapla</name>
    <name type="common">Root-knot nematode worm</name>
    <dbReference type="NCBI Taxonomy" id="6305"/>
    <lineage>
        <taxon>Eukaryota</taxon>
        <taxon>Metazoa</taxon>
        <taxon>Ecdysozoa</taxon>
        <taxon>Nematoda</taxon>
        <taxon>Chromadorea</taxon>
        <taxon>Rhabditida</taxon>
        <taxon>Tylenchina</taxon>
        <taxon>Tylenchomorpha</taxon>
        <taxon>Tylenchoidea</taxon>
        <taxon>Meloidogynidae</taxon>
        <taxon>Meloidogyninae</taxon>
        <taxon>Meloidogyne</taxon>
    </lineage>
</organism>
<proteinExistence type="predicted"/>
<protein>
    <submittedName>
        <fullName evidence="2">Uncharacterized protein</fullName>
    </submittedName>
</protein>
<name>A0A1I8BU28_MELHA</name>
<dbReference type="AlphaFoldDB" id="A0A1I8BU28"/>
<sequence length="106" mass="12064">MGHERPASRLRHGARKTCKPIEAWGRTWYFEDMIQQRQATSNRSVLMARLHAWLLLCFCWFSPSNLIQQGLSSAGGRRPRRFSLACAVDADELSKCISEGAETKPK</sequence>